<protein>
    <submittedName>
        <fullName evidence="7">Pyridine nucleotide-disulfide oxidoreductase</fullName>
    </submittedName>
</protein>
<dbReference type="AlphaFoldDB" id="A0A102M0R2"/>
<comment type="similarity">
    <text evidence="2">Belongs to the NADH dehydrogenase family.</text>
</comment>
<dbReference type="PANTHER" id="PTHR42913:SF3">
    <property type="entry name" value="64 KDA MITOCHONDRIAL NADH DEHYDROGENASE (EUROFUNG)"/>
    <property type="match status" value="1"/>
</dbReference>
<sequence>MATPLFPPATDRATRVPRIVIVGGGAGGLQLATRLGDAVGQRGLADIVLVDRSPTHFWKPLLHEAASGHRDPASHTIEYAAQAKRHGFQFVQGELQRVDRVRRVATIGAVLDGDGSEILPPRDVRYDDLVLAVGSVTNFFNVPGASRHALPLENVEQAEDFRRKFLAACAKANHLAERQPDRRAPPVCINVIGAGATGVELAAALTHAIDQLAAYRFKALSPDRDVRIRLIEGGPRVLPVLDERLSARMHAQLVALHVDVLTNTRVAEVGADAIVTATGERLASDITIWAAGVAGPAMLRTIGDLALNNANQVIVTDTLQTPDDPHVFAFGDCAACPSAGAHGVLPPRAQVAHQQAVYLSHAFARRLSGKPVAGFTFRDAGTVVSLGHAGAVYQAELGMRSRSLIVDGLAATGLYRFLYRKHLFSMHGVTRALLQAFGHWLQRRNQPSIKLH</sequence>
<keyword evidence="4" id="KW-0274">FAD</keyword>
<dbReference type="InterPro" id="IPR051169">
    <property type="entry name" value="NADH-Q_oxidoreductase"/>
</dbReference>
<evidence type="ECO:0000256" key="4">
    <source>
        <dbReference type="ARBA" id="ARBA00022827"/>
    </source>
</evidence>
<dbReference type="GO" id="GO:0019646">
    <property type="term" value="P:aerobic electron transport chain"/>
    <property type="evidence" value="ECO:0007669"/>
    <property type="project" value="TreeGrafter"/>
</dbReference>
<dbReference type="Gene3D" id="3.50.50.100">
    <property type="match status" value="1"/>
</dbReference>
<proteinExistence type="inferred from homology"/>
<dbReference type="Pfam" id="PF07992">
    <property type="entry name" value="Pyr_redox_2"/>
    <property type="match status" value="1"/>
</dbReference>
<keyword evidence="5" id="KW-0560">Oxidoreductase</keyword>
<dbReference type="InterPro" id="IPR023753">
    <property type="entry name" value="FAD/NAD-binding_dom"/>
</dbReference>
<dbReference type="EMBL" id="LOTN01000034">
    <property type="protein sequence ID" value="KUZ89525.1"/>
    <property type="molecule type" value="Genomic_DNA"/>
</dbReference>
<evidence type="ECO:0000313" key="7">
    <source>
        <dbReference type="EMBL" id="KUZ89525.1"/>
    </source>
</evidence>
<comment type="caution">
    <text evidence="7">The sequence shown here is derived from an EMBL/GenBank/DDBJ whole genome shotgun (WGS) entry which is preliminary data.</text>
</comment>
<name>A0A102M0R2_9BURK</name>
<evidence type="ECO:0000256" key="3">
    <source>
        <dbReference type="ARBA" id="ARBA00022630"/>
    </source>
</evidence>
<dbReference type="InterPro" id="IPR036188">
    <property type="entry name" value="FAD/NAD-bd_sf"/>
</dbReference>
<keyword evidence="3" id="KW-0285">Flavoprotein</keyword>
<evidence type="ECO:0000256" key="2">
    <source>
        <dbReference type="ARBA" id="ARBA00005272"/>
    </source>
</evidence>
<reference evidence="7 8" key="1">
    <citation type="submission" date="2015-11" db="EMBL/GenBank/DDBJ databases">
        <title>Expanding the genomic diversity of Burkholderia species for the development of highly accurate diagnostics.</title>
        <authorList>
            <person name="Sahl J."/>
            <person name="Keim P."/>
            <person name="Wagner D."/>
        </authorList>
    </citation>
    <scope>NUCLEOTIDE SEQUENCE [LARGE SCALE GENOMIC DNA]</scope>
    <source>
        <strain evidence="7 8">RF32-BP4</strain>
    </source>
</reference>
<gene>
    <name evidence="7" type="ORF">WI38_15245</name>
</gene>
<comment type="cofactor">
    <cofactor evidence="1">
        <name>FAD</name>
        <dbReference type="ChEBI" id="CHEBI:57692"/>
    </cofactor>
</comment>
<evidence type="ECO:0000259" key="6">
    <source>
        <dbReference type="Pfam" id="PF07992"/>
    </source>
</evidence>
<evidence type="ECO:0000313" key="8">
    <source>
        <dbReference type="Proteomes" id="UP000065521"/>
    </source>
</evidence>
<dbReference type="SUPFAM" id="SSF51905">
    <property type="entry name" value="FAD/NAD(P)-binding domain"/>
    <property type="match status" value="1"/>
</dbReference>
<dbReference type="PRINTS" id="PR00368">
    <property type="entry name" value="FADPNR"/>
</dbReference>
<feature type="domain" description="FAD/NAD(P)-binding" evidence="6">
    <location>
        <begin position="18"/>
        <end position="356"/>
    </location>
</feature>
<organism evidence="7 8">
    <name type="scientific">Burkholderia ubonensis</name>
    <dbReference type="NCBI Taxonomy" id="101571"/>
    <lineage>
        <taxon>Bacteria</taxon>
        <taxon>Pseudomonadati</taxon>
        <taxon>Pseudomonadota</taxon>
        <taxon>Betaproteobacteria</taxon>
        <taxon>Burkholderiales</taxon>
        <taxon>Burkholderiaceae</taxon>
        <taxon>Burkholderia</taxon>
        <taxon>Burkholderia cepacia complex</taxon>
    </lineage>
</organism>
<evidence type="ECO:0000256" key="1">
    <source>
        <dbReference type="ARBA" id="ARBA00001974"/>
    </source>
</evidence>
<dbReference type="GO" id="GO:0003955">
    <property type="term" value="F:NAD(P)H dehydrogenase (quinone) activity"/>
    <property type="evidence" value="ECO:0007669"/>
    <property type="project" value="TreeGrafter"/>
</dbReference>
<evidence type="ECO:0000256" key="5">
    <source>
        <dbReference type="ARBA" id="ARBA00023002"/>
    </source>
</evidence>
<dbReference type="RefSeq" id="WP_059633633.1">
    <property type="nucleotide sequence ID" value="NZ_LOTK01000044.1"/>
</dbReference>
<dbReference type="Proteomes" id="UP000065521">
    <property type="component" value="Unassembled WGS sequence"/>
</dbReference>
<dbReference type="PANTHER" id="PTHR42913">
    <property type="entry name" value="APOPTOSIS-INDUCING FACTOR 1"/>
    <property type="match status" value="1"/>
</dbReference>
<accession>A0A102M0R2</accession>
<dbReference type="PRINTS" id="PR00411">
    <property type="entry name" value="PNDRDTASEI"/>
</dbReference>